<evidence type="ECO:0000256" key="2">
    <source>
        <dbReference type="SAM" id="MobiDB-lite"/>
    </source>
</evidence>
<dbReference type="PANTHER" id="PTHR46553:SF3">
    <property type="entry name" value="ADENINE NUCLEOTIDE ALPHA HYDROLASES-LIKE SUPERFAMILY PROTEIN"/>
    <property type="match status" value="1"/>
</dbReference>
<name>A0ABQ2T830_STREZ</name>
<dbReference type="SUPFAM" id="SSF52402">
    <property type="entry name" value="Adenine nucleotide alpha hydrolases-like"/>
    <property type="match status" value="2"/>
</dbReference>
<feature type="compositionally biased region" description="Gly residues" evidence="2">
    <location>
        <begin position="38"/>
        <end position="47"/>
    </location>
</feature>
<dbReference type="Pfam" id="PF00582">
    <property type="entry name" value="Usp"/>
    <property type="match status" value="2"/>
</dbReference>
<sequence>MTVPEPDDADGREAVGPPDGAGSLVRGVPQSPPRRTRTGGGRAGAGSGREETAAVTIPLVVGVDGSEASLEAVDWAAGEAVRHGVPLHLLHVAARDHEASDVIDAASERVRKGAPTVRLSNEVLHEDATAALLGKGRNAFALVLGSRGFGDLAGMLLGSVSLAVAARADCPVVVVRGAAEHRYARFGSIVVGVEEGEGSGTAVQFAFREAHVRHCRLVAVHAWSAPLDASDSPRSLPSYTPETRRRPPARVLDDALRGASERYRDAPVNRRVIEGPARHALLEAAAEADLLVVGARRRQGHLGLQLGLVNHAVLHHAPCPVAVVPRI</sequence>
<proteinExistence type="inferred from homology"/>
<dbReference type="InterPro" id="IPR006016">
    <property type="entry name" value="UspA"/>
</dbReference>
<accession>A0ABQ2T830</accession>
<feature type="compositionally biased region" description="Acidic residues" evidence="2">
    <location>
        <begin position="1"/>
        <end position="10"/>
    </location>
</feature>
<organism evidence="4 5">
    <name type="scientific">Streptomyces pseudogriseolus</name>
    <name type="common">Streptomyces gancidicus</name>
    <name type="synonym">Streptomyces rubiginosus</name>
    <dbReference type="NCBI Taxonomy" id="36817"/>
    <lineage>
        <taxon>Bacteria</taxon>
        <taxon>Bacillati</taxon>
        <taxon>Actinomycetota</taxon>
        <taxon>Actinomycetes</taxon>
        <taxon>Kitasatosporales</taxon>
        <taxon>Streptomycetaceae</taxon>
        <taxon>Streptomyces</taxon>
        <taxon>Streptomyces pseudogriseolus group</taxon>
    </lineage>
</organism>
<comment type="caution">
    <text evidence="4">The sequence shown here is derived from an EMBL/GenBank/DDBJ whole genome shotgun (WGS) entry which is preliminary data.</text>
</comment>
<protein>
    <submittedName>
        <fullName evidence="4">Universal stress protein</fullName>
    </submittedName>
</protein>
<evidence type="ECO:0000313" key="4">
    <source>
        <dbReference type="EMBL" id="GGS53889.1"/>
    </source>
</evidence>
<keyword evidence="5" id="KW-1185">Reference proteome</keyword>
<dbReference type="PANTHER" id="PTHR46553">
    <property type="entry name" value="ADENINE NUCLEOTIDE ALPHA HYDROLASES-LIKE SUPERFAMILY PROTEIN"/>
    <property type="match status" value="1"/>
</dbReference>
<dbReference type="InterPro" id="IPR014729">
    <property type="entry name" value="Rossmann-like_a/b/a_fold"/>
</dbReference>
<evidence type="ECO:0000313" key="5">
    <source>
        <dbReference type="Proteomes" id="UP000597853"/>
    </source>
</evidence>
<evidence type="ECO:0000259" key="3">
    <source>
        <dbReference type="Pfam" id="PF00582"/>
    </source>
</evidence>
<dbReference type="Gene3D" id="3.40.50.620">
    <property type="entry name" value="HUPs"/>
    <property type="match status" value="2"/>
</dbReference>
<dbReference type="PRINTS" id="PR01438">
    <property type="entry name" value="UNVRSLSTRESS"/>
</dbReference>
<reference evidence="5" key="1">
    <citation type="journal article" date="2019" name="Int. J. Syst. Evol. Microbiol.">
        <title>The Global Catalogue of Microorganisms (GCM) 10K type strain sequencing project: providing services to taxonomists for standard genome sequencing and annotation.</title>
        <authorList>
            <consortium name="The Broad Institute Genomics Platform"/>
            <consortium name="The Broad Institute Genome Sequencing Center for Infectious Disease"/>
            <person name="Wu L."/>
            <person name="Ma J."/>
        </authorList>
    </citation>
    <scope>NUCLEOTIDE SEQUENCE [LARGE SCALE GENOMIC DNA]</scope>
    <source>
        <strain evidence="5">JCM 4416</strain>
    </source>
</reference>
<comment type="similarity">
    <text evidence="1">Belongs to the universal stress protein A family.</text>
</comment>
<feature type="domain" description="UspA" evidence="3">
    <location>
        <begin position="59"/>
        <end position="176"/>
    </location>
</feature>
<gene>
    <name evidence="4" type="ORF">GCM10010285_36810</name>
</gene>
<evidence type="ECO:0000256" key="1">
    <source>
        <dbReference type="ARBA" id="ARBA00008791"/>
    </source>
</evidence>
<feature type="region of interest" description="Disordered" evidence="2">
    <location>
        <begin position="1"/>
        <end position="51"/>
    </location>
</feature>
<dbReference type="Proteomes" id="UP000597853">
    <property type="component" value="Unassembled WGS sequence"/>
</dbReference>
<dbReference type="InterPro" id="IPR006015">
    <property type="entry name" value="Universal_stress_UspA"/>
</dbReference>
<dbReference type="EMBL" id="BMTX01000010">
    <property type="protein sequence ID" value="GGS53889.1"/>
    <property type="molecule type" value="Genomic_DNA"/>
</dbReference>
<feature type="domain" description="UspA" evidence="3">
    <location>
        <begin position="187"/>
        <end position="325"/>
    </location>
</feature>